<evidence type="ECO:0000313" key="1">
    <source>
        <dbReference type="EMBL" id="KAF7294287.1"/>
    </source>
</evidence>
<organism evidence="1 2">
    <name type="scientific">Mycena chlorophos</name>
    <name type="common">Agaric fungus</name>
    <name type="synonym">Agaricus chlorophos</name>
    <dbReference type="NCBI Taxonomy" id="658473"/>
    <lineage>
        <taxon>Eukaryota</taxon>
        <taxon>Fungi</taxon>
        <taxon>Dikarya</taxon>
        <taxon>Basidiomycota</taxon>
        <taxon>Agaricomycotina</taxon>
        <taxon>Agaricomycetes</taxon>
        <taxon>Agaricomycetidae</taxon>
        <taxon>Agaricales</taxon>
        <taxon>Marasmiineae</taxon>
        <taxon>Mycenaceae</taxon>
        <taxon>Mycena</taxon>
    </lineage>
</organism>
<proteinExistence type="predicted"/>
<reference evidence="1" key="1">
    <citation type="submission" date="2020-05" db="EMBL/GenBank/DDBJ databases">
        <title>Mycena genomes resolve the evolution of fungal bioluminescence.</title>
        <authorList>
            <person name="Tsai I.J."/>
        </authorList>
    </citation>
    <scope>NUCLEOTIDE SEQUENCE</scope>
    <source>
        <strain evidence="1">110903Hualien_Pintung</strain>
    </source>
</reference>
<evidence type="ECO:0000313" key="2">
    <source>
        <dbReference type="Proteomes" id="UP000613580"/>
    </source>
</evidence>
<keyword evidence="2" id="KW-1185">Reference proteome</keyword>
<gene>
    <name evidence="1" type="ORF">HMN09_01157500</name>
</gene>
<dbReference type="OrthoDB" id="2269034at2759"/>
<dbReference type="AlphaFoldDB" id="A0A8H6VUD2"/>
<accession>A0A8H6VUD2</accession>
<dbReference type="EMBL" id="JACAZE010000019">
    <property type="protein sequence ID" value="KAF7294287.1"/>
    <property type="molecule type" value="Genomic_DNA"/>
</dbReference>
<comment type="caution">
    <text evidence="1">The sequence shown here is derived from an EMBL/GenBank/DDBJ whole genome shotgun (WGS) entry which is preliminary data.</text>
</comment>
<dbReference type="Proteomes" id="UP000613580">
    <property type="component" value="Unassembled WGS sequence"/>
</dbReference>
<name>A0A8H6VUD2_MYCCL</name>
<protein>
    <submittedName>
        <fullName evidence="1">F-box domain-containing protein</fullName>
    </submittedName>
</protein>
<sequence>MCTPRPSALMSPKQKPFHLPALPVEILSEIFILCLPEIPTSCELTPEFDPERPDAPWLFMQICKAWRGIALATPRLWQRLWVNFDPDSEVTNVFESFVARSGALPLELAVWGIEPTPPEFDDFVDSLQINAAKIGSLKLEMMPHNAAVLNAASFSFPRLREVDMNLQYDSWDWEALAPVTLFRDAPSLRSVTLRRSLPWLVELPWQQLTKLVLDALHLENCVEALRLAPNVTHVEIELNLIPLLPRPRPPPLTHHHIHYLHLLEWEEEPVSIHDADLFLLEFLTLPALEILELGCTGRMAPSILDDFLRRSSPPLQKLQFGRYSLNLELALWTTMEPFVGLRLAVLELESPPRTFSEPFFAALGSDIAFLPILHTLTIGFEPHGYFSIHEARLEYLMAVAGNALTKRRRLRALANDPCSLRSLRFLSRDAWSHVPSLELESLEILRTLKRDGLEVYIGIHNTHVMNSLHQYTEDGVSLLEIE</sequence>